<organism evidence="1 2">
    <name type="scientific">Rattus norvegicus</name>
    <name type="common">Rat</name>
    <dbReference type="NCBI Taxonomy" id="10116"/>
    <lineage>
        <taxon>Eukaryota</taxon>
        <taxon>Metazoa</taxon>
        <taxon>Chordata</taxon>
        <taxon>Craniata</taxon>
        <taxon>Vertebrata</taxon>
        <taxon>Euteleostomi</taxon>
        <taxon>Mammalia</taxon>
        <taxon>Eutheria</taxon>
        <taxon>Euarchontoglires</taxon>
        <taxon>Glires</taxon>
        <taxon>Rodentia</taxon>
        <taxon>Myomorpha</taxon>
        <taxon>Muroidea</taxon>
        <taxon>Muridae</taxon>
        <taxon>Murinae</taxon>
        <taxon>Rattus</taxon>
    </lineage>
</organism>
<dbReference type="EMBL" id="CH474026">
    <property type="protein sequence ID" value="EDL95089.1"/>
    <property type="molecule type" value="Genomic_DNA"/>
</dbReference>
<reference evidence="1 2" key="1">
    <citation type="submission" date="2005-09" db="EMBL/GenBank/DDBJ databases">
        <authorList>
            <person name="Mural R.J."/>
            <person name="Li P.W."/>
            <person name="Adams M.D."/>
            <person name="Amanatides P.G."/>
            <person name="Baden-Tillson H."/>
            <person name="Barnstead M."/>
            <person name="Chin S.H."/>
            <person name="Dew I."/>
            <person name="Evans C.A."/>
            <person name="Ferriera S."/>
            <person name="Flanigan M."/>
            <person name="Fosler C."/>
            <person name="Glodek A."/>
            <person name="Gu Z."/>
            <person name="Holt R.A."/>
            <person name="Jennings D."/>
            <person name="Kraft C.L."/>
            <person name="Lu F."/>
            <person name="Nguyen T."/>
            <person name="Nusskern D.R."/>
            <person name="Pfannkoch C.M."/>
            <person name="Sitter C."/>
            <person name="Sutton G.G."/>
            <person name="Venter J.C."/>
            <person name="Wang Z."/>
            <person name="Woodage T."/>
            <person name="Zheng X.H."/>
            <person name="Zhong F."/>
        </authorList>
    </citation>
    <scope>NUCLEOTIDE SEQUENCE [LARGE SCALE GENOMIC DNA]</scope>
    <source>
        <strain>BN</strain>
        <strain evidence="2">Sprague-Dawley</strain>
    </source>
</reference>
<accession>A6K7D0</accession>
<dbReference type="Proteomes" id="UP000234681">
    <property type="component" value="Chromosome 3"/>
</dbReference>
<sequence length="32" mass="3559">MKAELPDCYIYAGASFPPVFILPLVVQTIQSF</sequence>
<evidence type="ECO:0000313" key="1">
    <source>
        <dbReference type="EMBL" id="EDL95089.1"/>
    </source>
</evidence>
<evidence type="ECO:0000313" key="2">
    <source>
        <dbReference type="Proteomes" id="UP000234681"/>
    </source>
</evidence>
<proteinExistence type="predicted"/>
<dbReference type="AlphaFoldDB" id="A6K7D0"/>
<gene>
    <name evidence="1" type="ORF">rCG_27587</name>
</gene>
<name>A6K7D0_RAT</name>
<protein>
    <submittedName>
        <fullName evidence="1">RCG27587, isoform CRA_a</fullName>
    </submittedName>
</protein>